<dbReference type="EMBL" id="DVHK01000126">
    <property type="protein sequence ID" value="HIR67625.1"/>
    <property type="molecule type" value="Genomic_DNA"/>
</dbReference>
<sequence length="430" mass="46091">MKSFIKALAVLALAAGAFLFSVGWFFGLPRGTYIDGTDVGGLSRTAAVAAVRDDKISYLKDKRLVICADEHMYTFRYPEFNFCDDLPELVASINKKGEYFSHTTVYLNGAEGIAEYICASMDIAVREPSAAFNKTGAPFTYDEGCDGAVGDRAALLSDINTSLNGDFGQVVARAKPVARKKSIGGVKRETLLLYSFTTHFDDGNYARSSNISLACSKINGLILGAGCTFSFNDIVGARTQANGFLPAKIISGGQFVEGVGGGVCQVSTTIYNAAILSGLEICEYHPHSLRVSYVAPSRDAMVSGTYFDLKFKNTRLTPIYVRINASNGVLTCSIYGEDDGVKRSFISRTVGTIPQPDDVVTEGEGGILSQGREGTLSEGYIVEERDGKQTKRLIRKDKYAATPTIRAVPAEEGEVYAQNGGVAQGADGDN</sequence>
<dbReference type="PANTHER" id="PTHR35788">
    <property type="entry name" value="EXPORTED PROTEIN-RELATED"/>
    <property type="match status" value="1"/>
</dbReference>
<organism evidence="1 2">
    <name type="scientific">Candidatus Coproplasma avicola</name>
    <dbReference type="NCBI Taxonomy" id="2840744"/>
    <lineage>
        <taxon>Bacteria</taxon>
        <taxon>Bacillati</taxon>
        <taxon>Bacillota</taxon>
        <taxon>Clostridia</taxon>
        <taxon>Eubacteriales</taxon>
        <taxon>Candidatus Coproplasma</taxon>
    </lineage>
</organism>
<dbReference type="AlphaFoldDB" id="A0A9D1J9M5"/>
<proteinExistence type="predicted"/>
<evidence type="ECO:0000313" key="2">
    <source>
        <dbReference type="Proteomes" id="UP000823913"/>
    </source>
</evidence>
<dbReference type="InterPro" id="IPR052913">
    <property type="entry name" value="Glycopeptide_resist_protein"/>
</dbReference>
<reference evidence="1" key="1">
    <citation type="submission" date="2020-10" db="EMBL/GenBank/DDBJ databases">
        <authorList>
            <person name="Gilroy R."/>
        </authorList>
    </citation>
    <scope>NUCLEOTIDE SEQUENCE</scope>
    <source>
        <strain evidence="1">ChiW16-3235</strain>
    </source>
</reference>
<dbReference type="PANTHER" id="PTHR35788:SF1">
    <property type="entry name" value="EXPORTED PROTEIN"/>
    <property type="match status" value="1"/>
</dbReference>
<gene>
    <name evidence="1" type="ORF">IAB94_06240</name>
</gene>
<accession>A0A9D1J9M5</accession>
<dbReference type="Proteomes" id="UP000823913">
    <property type="component" value="Unassembled WGS sequence"/>
</dbReference>
<dbReference type="InterPro" id="IPR007391">
    <property type="entry name" value="Vancomycin_resist_VanW"/>
</dbReference>
<comment type="caution">
    <text evidence="1">The sequence shown here is derived from an EMBL/GenBank/DDBJ whole genome shotgun (WGS) entry which is preliminary data.</text>
</comment>
<name>A0A9D1J9M5_9FIRM</name>
<reference evidence="1" key="2">
    <citation type="journal article" date="2021" name="PeerJ">
        <title>Extensive microbial diversity within the chicken gut microbiome revealed by metagenomics and culture.</title>
        <authorList>
            <person name="Gilroy R."/>
            <person name="Ravi A."/>
            <person name="Getino M."/>
            <person name="Pursley I."/>
            <person name="Horton D.L."/>
            <person name="Alikhan N.F."/>
            <person name="Baker D."/>
            <person name="Gharbi K."/>
            <person name="Hall N."/>
            <person name="Watson M."/>
            <person name="Adriaenssens E.M."/>
            <person name="Foster-Nyarko E."/>
            <person name="Jarju S."/>
            <person name="Secka A."/>
            <person name="Antonio M."/>
            <person name="Oren A."/>
            <person name="Chaudhuri R.R."/>
            <person name="La Ragione R."/>
            <person name="Hildebrand F."/>
            <person name="Pallen M.J."/>
        </authorList>
    </citation>
    <scope>NUCLEOTIDE SEQUENCE</scope>
    <source>
        <strain evidence="1">ChiW16-3235</strain>
    </source>
</reference>
<protein>
    <submittedName>
        <fullName evidence="1">VanW family protein</fullName>
    </submittedName>
</protein>
<dbReference type="Pfam" id="PF04294">
    <property type="entry name" value="VanW"/>
    <property type="match status" value="1"/>
</dbReference>
<evidence type="ECO:0000313" key="1">
    <source>
        <dbReference type="EMBL" id="HIR67625.1"/>
    </source>
</evidence>